<dbReference type="FunFam" id="1.10.510.10:FF:000150">
    <property type="entry name" value="Protein kinase C, theta"/>
    <property type="match status" value="1"/>
</dbReference>
<proteinExistence type="inferred from homology"/>
<evidence type="ECO:0000256" key="7">
    <source>
        <dbReference type="ARBA" id="ARBA00022527"/>
    </source>
</evidence>
<keyword evidence="10" id="KW-0479">Metal-binding</keyword>
<evidence type="ECO:0000256" key="2">
    <source>
        <dbReference type="ARBA" id="ARBA00004496"/>
    </source>
</evidence>
<feature type="transmembrane region" description="Helical" evidence="24">
    <location>
        <begin position="654"/>
        <end position="672"/>
    </location>
</feature>
<dbReference type="EC" id="2.7.11.13" evidence="4 20"/>
<keyword evidence="15" id="KW-0862">Zinc</keyword>
<comment type="subcellular location">
    <subcellularLocation>
        <location evidence="1">Cell membrane</location>
        <topology evidence="1">Peripheral membrane protein</topology>
    </subcellularLocation>
    <subcellularLocation>
        <location evidence="2">Cytoplasm</location>
    </subcellularLocation>
</comment>
<dbReference type="InParanoid" id="A0A665UC53"/>
<evidence type="ECO:0000256" key="17">
    <source>
        <dbReference type="ARBA" id="ARBA00023136"/>
    </source>
</evidence>
<dbReference type="SUPFAM" id="SSF49562">
    <property type="entry name" value="C2 domain (Calcium/lipid-binding domain, CaLB)"/>
    <property type="match status" value="1"/>
</dbReference>
<dbReference type="InterPro" id="IPR008271">
    <property type="entry name" value="Ser/Thr_kinase_AS"/>
</dbReference>
<comment type="similarity">
    <text evidence="3 20">Belongs to the protein kinase superfamily. AGC Ser/Thr protein kinase family. PKC subfamily.</text>
</comment>
<evidence type="ECO:0000256" key="14">
    <source>
        <dbReference type="ARBA" id="ARBA00022777"/>
    </source>
</evidence>
<feature type="transmembrane region" description="Helical" evidence="24">
    <location>
        <begin position="621"/>
        <end position="642"/>
    </location>
</feature>
<evidence type="ECO:0000256" key="13">
    <source>
        <dbReference type="ARBA" id="ARBA00022771"/>
    </source>
</evidence>
<dbReference type="SMART" id="SM00220">
    <property type="entry name" value="S_TKc"/>
    <property type="match status" value="1"/>
</dbReference>
<organism evidence="27 28">
    <name type="scientific">Echeneis naucrates</name>
    <name type="common">Live sharksucker</name>
    <dbReference type="NCBI Taxonomy" id="173247"/>
    <lineage>
        <taxon>Eukaryota</taxon>
        <taxon>Metazoa</taxon>
        <taxon>Chordata</taxon>
        <taxon>Craniata</taxon>
        <taxon>Vertebrata</taxon>
        <taxon>Euteleostomi</taxon>
        <taxon>Actinopterygii</taxon>
        <taxon>Neopterygii</taxon>
        <taxon>Teleostei</taxon>
        <taxon>Neoteleostei</taxon>
        <taxon>Acanthomorphata</taxon>
        <taxon>Carangaria</taxon>
        <taxon>Carangiformes</taxon>
        <taxon>Echeneidae</taxon>
        <taxon>Echeneis</taxon>
    </lineage>
</organism>
<dbReference type="InterPro" id="IPR002219">
    <property type="entry name" value="PKC_DAG/PE"/>
</dbReference>
<dbReference type="InterPro" id="IPR035892">
    <property type="entry name" value="C2_domain_sf"/>
</dbReference>
<accession>A0A665UC53</accession>
<sequence>MAPFLRIALNAYDVGALPPISITPICAIKMKESVSTERGMTLVQRKPTMYPAWKSTFDAHIYEGRVLEVILMQSTEEPLAKATVGVSVLAERCKKSKSNGRTEFWVDLHPTGRVQMAVQFFLEDTACKPSVKLPPEDGVTTLNRRRGAFKQPKVHFIKNHEFSATFFGQPTFCSVCREFLWGLNKQGYKCRQCNAAIHKKCIEKIIGRCTGTAANSRETVFQKERFKIDMPHRFKYYNYKSPTFCDHCGSLLWGLYRQGLKCEDCGMNVHSYCQKKVANLCGINQKLLAEALSQVSQKSLKKSDNSNAADIGIYQDIQSATVDPSGKMTFSSTAPRVHLTINHLVLHKVLGKGSFGKVLLAELKGQGQYFAVKVLKKDVVLMDDDVECTMVEKRVLALAWENPFLTQLYSTFQSKEHLFFVMEYLNGGDLMFHIQDKGRFDLNRATFYAAEIIIGLQFLHTKGIIYRDLKLDNVMLDKDGHIKIADFGMCKENVFGEARATTFCGTPDYIAPEILHGQKYTFSVDWWSFGVLVYEMLIGQSPFQGDDEDELFESIRSDVPHYPRWITKEAKSLLEQLFERDPTRRLGVVGDIRAQPFFKTINWSALEKREVEPPFKPKVPLVLFVLFWVFFFFLLCVLFHVITSWLCMNHLMYCLLKCIFTGTHISMVLLLGKTNMYSQHLTCKSGKFSGTHSIHSHPMCFAYCMPPRTPHLCVFVYCHMHTSVWMCAGIFLDANGATGLI</sequence>
<evidence type="ECO:0000256" key="11">
    <source>
        <dbReference type="ARBA" id="ARBA00022737"/>
    </source>
</evidence>
<evidence type="ECO:0000256" key="24">
    <source>
        <dbReference type="SAM" id="Phobius"/>
    </source>
</evidence>
<evidence type="ECO:0000256" key="16">
    <source>
        <dbReference type="ARBA" id="ARBA00022840"/>
    </source>
</evidence>
<keyword evidence="24" id="KW-0812">Transmembrane</keyword>
<reference evidence="27" key="2">
    <citation type="submission" date="2025-08" db="UniProtKB">
        <authorList>
            <consortium name="Ensembl"/>
        </authorList>
    </citation>
    <scope>IDENTIFICATION</scope>
</reference>
<dbReference type="Gene3D" id="3.30.200.20">
    <property type="entry name" value="Phosphorylase Kinase, domain 1"/>
    <property type="match status" value="1"/>
</dbReference>
<dbReference type="PIRSF" id="PIRSF000551">
    <property type="entry name" value="PKC_delta"/>
    <property type="match status" value="1"/>
</dbReference>
<evidence type="ECO:0000256" key="10">
    <source>
        <dbReference type="ARBA" id="ARBA00022723"/>
    </source>
</evidence>
<protein>
    <recommendedName>
        <fullName evidence="4 20">Protein kinase C</fullName>
        <ecNumber evidence="4 20">2.7.11.13</ecNumber>
    </recommendedName>
</protein>
<feature type="domain" description="Phorbol-ester/DAG-type" evidence="26">
    <location>
        <begin position="159"/>
        <end position="209"/>
    </location>
</feature>
<dbReference type="InterPro" id="IPR017441">
    <property type="entry name" value="Protein_kinase_ATP_BS"/>
</dbReference>
<evidence type="ECO:0000256" key="12">
    <source>
        <dbReference type="ARBA" id="ARBA00022741"/>
    </source>
</evidence>
<keyword evidence="12 20" id="KW-0547">Nucleotide-binding</keyword>
<dbReference type="InterPro" id="IPR011009">
    <property type="entry name" value="Kinase-like_dom_sf"/>
</dbReference>
<dbReference type="AlphaFoldDB" id="A0A665UC53"/>
<keyword evidence="6" id="KW-0963">Cytoplasm</keyword>
<comment type="catalytic activity">
    <reaction evidence="18 20">
        <text>L-threonyl-[protein] + ATP = O-phospho-L-threonyl-[protein] + ADP + H(+)</text>
        <dbReference type="Rhea" id="RHEA:46608"/>
        <dbReference type="Rhea" id="RHEA-COMP:11060"/>
        <dbReference type="Rhea" id="RHEA-COMP:11605"/>
        <dbReference type="ChEBI" id="CHEBI:15378"/>
        <dbReference type="ChEBI" id="CHEBI:30013"/>
        <dbReference type="ChEBI" id="CHEBI:30616"/>
        <dbReference type="ChEBI" id="CHEBI:61977"/>
        <dbReference type="ChEBI" id="CHEBI:456216"/>
        <dbReference type="EC" id="2.7.11.13"/>
    </reaction>
</comment>
<dbReference type="FunFam" id="3.30.60.20:FF:000003">
    <property type="entry name" value="Protein kinase C delta"/>
    <property type="match status" value="1"/>
</dbReference>
<reference evidence="27" key="3">
    <citation type="submission" date="2025-09" db="UniProtKB">
        <authorList>
            <consortium name="Ensembl"/>
        </authorList>
    </citation>
    <scope>IDENTIFICATION</scope>
</reference>
<keyword evidence="14 20" id="KW-0418">Kinase</keyword>
<evidence type="ECO:0000256" key="1">
    <source>
        <dbReference type="ARBA" id="ARBA00004202"/>
    </source>
</evidence>
<evidence type="ECO:0000256" key="3">
    <source>
        <dbReference type="ARBA" id="ARBA00005490"/>
    </source>
</evidence>
<dbReference type="FunFam" id="3.30.60.20:FF:000008">
    <property type="entry name" value="Protein kinase C theta"/>
    <property type="match status" value="1"/>
</dbReference>
<evidence type="ECO:0000256" key="18">
    <source>
        <dbReference type="ARBA" id="ARBA00047272"/>
    </source>
</evidence>
<name>A0A665UC53_ECHNA</name>
<dbReference type="GO" id="GO:0005886">
    <property type="term" value="C:plasma membrane"/>
    <property type="evidence" value="ECO:0007669"/>
    <property type="project" value="UniProtKB-SubCell"/>
</dbReference>
<dbReference type="GO" id="GO:0005737">
    <property type="term" value="C:cytoplasm"/>
    <property type="evidence" value="ECO:0007669"/>
    <property type="project" value="UniProtKB-SubCell"/>
</dbReference>
<feature type="binding site" evidence="22 23">
    <location>
        <position position="373"/>
    </location>
    <ligand>
        <name>ATP</name>
        <dbReference type="ChEBI" id="CHEBI:30616"/>
    </ligand>
</feature>
<dbReference type="Gene3D" id="2.60.40.150">
    <property type="entry name" value="C2 domain"/>
    <property type="match status" value="1"/>
</dbReference>
<dbReference type="Pfam" id="PF21494">
    <property type="entry name" value="PKC_C2"/>
    <property type="match status" value="1"/>
</dbReference>
<dbReference type="GO" id="GO:0004697">
    <property type="term" value="F:diacylglycerol-dependent serine/threonine kinase activity"/>
    <property type="evidence" value="ECO:0007669"/>
    <property type="project" value="UniProtKB-EC"/>
</dbReference>
<keyword evidence="11" id="KW-0677">Repeat</keyword>
<dbReference type="Pfam" id="PF00069">
    <property type="entry name" value="Pkinase"/>
    <property type="match status" value="1"/>
</dbReference>
<evidence type="ECO:0000256" key="22">
    <source>
        <dbReference type="PIRSR" id="PIRSR000551-51"/>
    </source>
</evidence>
<dbReference type="Proteomes" id="UP000472264">
    <property type="component" value="Chromosome 5"/>
</dbReference>
<evidence type="ECO:0000313" key="28">
    <source>
        <dbReference type="Proteomes" id="UP000472264"/>
    </source>
</evidence>
<keyword evidence="8" id="KW-0597">Phosphoprotein</keyword>
<evidence type="ECO:0000259" key="25">
    <source>
        <dbReference type="PROSITE" id="PS50011"/>
    </source>
</evidence>
<dbReference type="Pfam" id="PF00130">
    <property type="entry name" value="C1_1"/>
    <property type="match status" value="2"/>
</dbReference>
<dbReference type="PROSITE" id="PS50081">
    <property type="entry name" value="ZF_DAG_PE_2"/>
    <property type="match status" value="2"/>
</dbReference>
<reference evidence="27" key="1">
    <citation type="submission" date="2021-04" db="EMBL/GenBank/DDBJ databases">
        <authorList>
            <consortium name="Wellcome Sanger Institute Data Sharing"/>
        </authorList>
    </citation>
    <scope>NUCLEOTIDE SEQUENCE [LARGE SCALE GENOMIC DNA]</scope>
</reference>
<dbReference type="PROSITE" id="PS00479">
    <property type="entry name" value="ZF_DAG_PE_1"/>
    <property type="match status" value="1"/>
</dbReference>
<keyword evidence="24" id="KW-1133">Transmembrane helix</keyword>
<dbReference type="PROSITE" id="PS50011">
    <property type="entry name" value="PROTEIN_KINASE_DOM"/>
    <property type="match status" value="1"/>
</dbReference>
<dbReference type="InterPro" id="IPR046349">
    <property type="entry name" value="C1-like_sf"/>
</dbReference>
<dbReference type="Ensembl" id="ENSENLT00000017632.1">
    <property type="protein sequence ID" value="ENSENLP00000017012.1"/>
    <property type="gene ID" value="ENSENLG00000007291.1"/>
</dbReference>
<evidence type="ECO:0000256" key="15">
    <source>
        <dbReference type="ARBA" id="ARBA00022833"/>
    </source>
</evidence>
<dbReference type="PROSITE" id="PS00108">
    <property type="entry name" value="PROTEIN_KINASE_ST"/>
    <property type="match status" value="1"/>
</dbReference>
<evidence type="ECO:0000256" key="23">
    <source>
        <dbReference type="PROSITE-ProRule" id="PRU10141"/>
    </source>
</evidence>
<evidence type="ECO:0000256" key="6">
    <source>
        <dbReference type="ARBA" id="ARBA00022490"/>
    </source>
</evidence>
<keyword evidence="5" id="KW-1003">Cell membrane</keyword>
<dbReference type="Gene3D" id="3.30.60.20">
    <property type="match status" value="2"/>
</dbReference>
<dbReference type="InterPro" id="IPR014376">
    <property type="entry name" value="Prot_kin_PKC_delta"/>
</dbReference>
<feature type="domain" description="Protein kinase" evidence="25">
    <location>
        <begin position="344"/>
        <end position="598"/>
    </location>
</feature>
<comment type="catalytic activity">
    <reaction evidence="19">
        <text>L-seryl-[protein] + ATP = O-phospho-L-seryl-[protein] + ADP + H(+)</text>
        <dbReference type="Rhea" id="RHEA:17989"/>
        <dbReference type="Rhea" id="RHEA-COMP:9863"/>
        <dbReference type="Rhea" id="RHEA-COMP:11604"/>
        <dbReference type="ChEBI" id="CHEBI:15378"/>
        <dbReference type="ChEBI" id="CHEBI:29999"/>
        <dbReference type="ChEBI" id="CHEBI:30616"/>
        <dbReference type="ChEBI" id="CHEBI:83421"/>
        <dbReference type="ChEBI" id="CHEBI:456216"/>
        <dbReference type="EC" id="2.7.11.13"/>
    </reaction>
</comment>
<dbReference type="FunFam" id="3.30.200.20:FF:000020">
    <property type="entry name" value="Protein kinase C, alpha"/>
    <property type="match status" value="1"/>
</dbReference>
<evidence type="ECO:0000313" key="27">
    <source>
        <dbReference type="Ensembl" id="ENSENLP00000017012.1"/>
    </source>
</evidence>
<keyword evidence="7 20" id="KW-0723">Serine/threonine-protein kinase</keyword>
<evidence type="ECO:0000256" key="4">
    <source>
        <dbReference type="ARBA" id="ARBA00012429"/>
    </source>
</evidence>
<evidence type="ECO:0000256" key="20">
    <source>
        <dbReference type="PIRNR" id="PIRNR000551"/>
    </source>
</evidence>
<evidence type="ECO:0000256" key="8">
    <source>
        <dbReference type="ARBA" id="ARBA00022553"/>
    </source>
</evidence>
<dbReference type="InterPro" id="IPR000719">
    <property type="entry name" value="Prot_kinase_dom"/>
</dbReference>
<keyword evidence="13" id="KW-0863">Zinc-finger</keyword>
<dbReference type="PROSITE" id="PS00107">
    <property type="entry name" value="PROTEIN_KINASE_ATP"/>
    <property type="match status" value="1"/>
</dbReference>
<dbReference type="GO" id="GO:0007165">
    <property type="term" value="P:signal transduction"/>
    <property type="evidence" value="ECO:0007669"/>
    <property type="project" value="UniProtKB-ARBA"/>
</dbReference>
<evidence type="ECO:0000256" key="9">
    <source>
        <dbReference type="ARBA" id="ARBA00022679"/>
    </source>
</evidence>
<dbReference type="CDD" id="cd20837">
    <property type="entry name" value="C1_nPKC_theta-like_rpt2"/>
    <property type="match status" value="1"/>
</dbReference>
<evidence type="ECO:0000256" key="21">
    <source>
        <dbReference type="PIRSR" id="PIRSR000551-50"/>
    </source>
</evidence>
<feature type="binding site" evidence="22">
    <location>
        <begin position="350"/>
        <end position="358"/>
    </location>
    <ligand>
        <name>ATP</name>
        <dbReference type="ChEBI" id="CHEBI:30616"/>
    </ligand>
</feature>
<dbReference type="SUPFAM" id="SSF57889">
    <property type="entry name" value="Cysteine-rich domain"/>
    <property type="match status" value="2"/>
</dbReference>
<keyword evidence="28" id="KW-1185">Reference proteome</keyword>
<dbReference type="GO" id="GO:0005524">
    <property type="term" value="F:ATP binding"/>
    <property type="evidence" value="ECO:0007669"/>
    <property type="project" value="UniProtKB-UniRule"/>
</dbReference>
<gene>
    <name evidence="27" type="primary">LOC115043362</name>
</gene>
<keyword evidence="9 20" id="KW-0808">Transferase</keyword>
<feature type="domain" description="Phorbol-ester/DAG-type" evidence="26">
    <location>
        <begin position="231"/>
        <end position="281"/>
    </location>
</feature>
<dbReference type="SUPFAM" id="SSF56112">
    <property type="entry name" value="Protein kinase-like (PK-like)"/>
    <property type="match status" value="1"/>
</dbReference>
<dbReference type="Gene3D" id="1.10.510.10">
    <property type="entry name" value="Transferase(Phosphotransferase) domain 1"/>
    <property type="match status" value="1"/>
</dbReference>
<dbReference type="InterPro" id="IPR020454">
    <property type="entry name" value="DAG/PE-bd"/>
</dbReference>
<keyword evidence="16 20" id="KW-0067">ATP-binding</keyword>
<dbReference type="PANTHER" id="PTHR24351">
    <property type="entry name" value="RIBOSOMAL PROTEIN S6 KINASE"/>
    <property type="match status" value="1"/>
</dbReference>
<dbReference type="PRINTS" id="PR00008">
    <property type="entry name" value="DAGPEDOMAIN"/>
</dbReference>
<dbReference type="FunFam" id="2.60.40.150:FF:000049">
    <property type="entry name" value="Protein kinase C delta type"/>
    <property type="match status" value="1"/>
</dbReference>
<dbReference type="GO" id="GO:0008270">
    <property type="term" value="F:zinc ion binding"/>
    <property type="evidence" value="ECO:0007669"/>
    <property type="project" value="UniProtKB-KW"/>
</dbReference>
<keyword evidence="17 24" id="KW-0472">Membrane</keyword>
<dbReference type="CDD" id="cd20834">
    <property type="entry name" value="C1_nPKC_theta-like_rpt1"/>
    <property type="match status" value="1"/>
</dbReference>
<dbReference type="SMART" id="SM00109">
    <property type="entry name" value="C1"/>
    <property type="match status" value="2"/>
</dbReference>
<evidence type="ECO:0000256" key="5">
    <source>
        <dbReference type="ARBA" id="ARBA00022475"/>
    </source>
</evidence>
<evidence type="ECO:0000259" key="26">
    <source>
        <dbReference type="PROSITE" id="PS50081"/>
    </source>
</evidence>
<feature type="active site" description="Proton acceptor" evidence="21">
    <location>
        <position position="468"/>
    </location>
</feature>
<evidence type="ECO:0000256" key="19">
    <source>
        <dbReference type="ARBA" id="ARBA00047470"/>
    </source>
</evidence>